<dbReference type="PROSITE" id="PS51819">
    <property type="entry name" value="VOC"/>
    <property type="match status" value="1"/>
</dbReference>
<dbReference type="Pfam" id="PF18029">
    <property type="entry name" value="Glyoxalase_6"/>
    <property type="match status" value="1"/>
</dbReference>
<sequence>MCCTCLMALSSYLNYFVLDCPDCEELAAFYARLLGWSVSSFPDVPGWANVVPPGDHGEHFRIGCQQIPDFRPPTWPDGPVPQQGHLDFYVDDLVEGEREAIAAGATKHEVQPSETGQFVVFLDPVGHPFCLCTD</sequence>
<organism evidence="2 3">
    <name type="scientific">Dietzia timorensis</name>
    <dbReference type="NCBI Taxonomy" id="499555"/>
    <lineage>
        <taxon>Bacteria</taxon>
        <taxon>Bacillati</taxon>
        <taxon>Actinomycetota</taxon>
        <taxon>Actinomycetes</taxon>
        <taxon>Mycobacteriales</taxon>
        <taxon>Dietziaceae</taxon>
        <taxon>Dietzia</taxon>
    </lineage>
</organism>
<dbReference type="InterPro" id="IPR029068">
    <property type="entry name" value="Glyas_Bleomycin-R_OHBP_Dase"/>
</dbReference>
<dbReference type="Proteomes" id="UP000186104">
    <property type="component" value="Chromosome"/>
</dbReference>
<proteinExistence type="predicted"/>
<evidence type="ECO:0000313" key="3">
    <source>
        <dbReference type="Proteomes" id="UP000186104"/>
    </source>
</evidence>
<feature type="domain" description="VOC" evidence="1">
    <location>
        <begin position="12"/>
        <end position="134"/>
    </location>
</feature>
<dbReference type="Gene3D" id="3.10.180.10">
    <property type="entry name" value="2,3-Dihydroxybiphenyl 1,2-Dioxygenase, domain 1"/>
    <property type="match status" value="1"/>
</dbReference>
<dbReference type="KEGG" id="dtm:BJL86_2058"/>
<dbReference type="PANTHER" id="PTHR35908">
    <property type="entry name" value="HYPOTHETICAL FUSION PROTEIN"/>
    <property type="match status" value="1"/>
</dbReference>
<reference evidence="2 3" key="1">
    <citation type="submission" date="2016-06" db="EMBL/GenBank/DDBJ databases">
        <title>Complete genome sequence of a saline-alkali tolerant type strain Dietzia timorensis ID05-A0528T.</title>
        <authorList>
            <person name="Wu X."/>
        </authorList>
    </citation>
    <scope>NUCLEOTIDE SEQUENCE [LARGE SCALE GENOMIC DNA]</scope>
    <source>
        <strain evidence="2 3">ID05-A0528</strain>
    </source>
</reference>
<dbReference type="AlphaFoldDB" id="A0A173LKK4"/>
<dbReference type="SUPFAM" id="SSF54593">
    <property type="entry name" value="Glyoxalase/Bleomycin resistance protein/Dihydroxybiphenyl dioxygenase"/>
    <property type="match status" value="1"/>
</dbReference>
<keyword evidence="3" id="KW-1185">Reference proteome</keyword>
<gene>
    <name evidence="2" type="ORF">BJL86_2058</name>
</gene>
<dbReference type="PANTHER" id="PTHR35908:SF1">
    <property type="entry name" value="CONSERVED PROTEIN"/>
    <property type="match status" value="1"/>
</dbReference>
<dbReference type="EMBL" id="CP015961">
    <property type="protein sequence ID" value="ANI92825.1"/>
    <property type="molecule type" value="Genomic_DNA"/>
</dbReference>
<protein>
    <recommendedName>
        <fullName evidence="1">VOC domain-containing protein</fullName>
    </recommendedName>
</protein>
<dbReference type="CDD" id="cd06587">
    <property type="entry name" value="VOC"/>
    <property type="match status" value="1"/>
</dbReference>
<dbReference type="InterPro" id="IPR041581">
    <property type="entry name" value="Glyoxalase_6"/>
</dbReference>
<evidence type="ECO:0000313" key="2">
    <source>
        <dbReference type="EMBL" id="ANI92825.1"/>
    </source>
</evidence>
<name>A0A173LKK4_9ACTN</name>
<dbReference type="STRING" id="499555.BJL86_2058"/>
<accession>A0A173LKK4</accession>
<dbReference type="InterPro" id="IPR037523">
    <property type="entry name" value="VOC_core"/>
</dbReference>
<evidence type="ECO:0000259" key="1">
    <source>
        <dbReference type="PROSITE" id="PS51819"/>
    </source>
</evidence>